<evidence type="ECO:0000256" key="1">
    <source>
        <dbReference type="ARBA" id="ARBA00006499"/>
    </source>
</evidence>
<evidence type="ECO:0000256" key="2">
    <source>
        <dbReference type="ARBA" id="ARBA00022801"/>
    </source>
</evidence>
<dbReference type="GO" id="GO:0016787">
    <property type="term" value="F:hydrolase activity"/>
    <property type="evidence" value="ECO:0007669"/>
    <property type="project" value="UniProtKB-KW"/>
</dbReference>
<dbReference type="Proteomes" id="UP000517759">
    <property type="component" value="Unassembled WGS sequence"/>
</dbReference>
<protein>
    <submittedName>
        <fullName evidence="4">Hydrolase</fullName>
    </submittedName>
    <submittedName>
        <fullName evidence="5">Phospholipase/carboxylesterase</fullName>
    </submittedName>
</protein>
<dbReference type="AlphaFoldDB" id="A0A7W6AJ91"/>
<dbReference type="PANTHER" id="PTHR10655:SF17">
    <property type="entry name" value="LYSOPHOSPHOLIPASE-LIKE PROTEIN 1"/>
    <property type="match status" value="1"/>
</dbReference>
<evidence type="ECO:0000259" key="3">
    <source>
        <dbReference type="Pfam" id="PF02230"/>
    </source>
</evidence>
<evidence type="ECO:0000313" key="4">
    <source>
        <dbReference type="EMBL" id="GLS42034.1"/>
    </source>
</evidence>
<comment type="caution">
    <text evidence="5">The sequence shown here is derived from an EMBL/GenBank/DDBJ whole genome shotgun (WGS) entry which is preliminary data.</text>
</comment>
<gene>
    <name evidence="4" type="ORF">GCM10007884_00190</name>
    <name evidence="5" type="ORF">GGR33_001684</name>
</gene>
<dbReference type="SUPFAM" id="SSF53474">
    <property type="entry name" value="alpha/beta-Hydrolases"/>
    <property type="match status" value="1"/>
</dbReference>
<proteinExistence type="inferred from homology"/>
<dbReference type="Gene3D" id="3.40.50.1820">
    <property type="entry name" value="alpha/beta hydrolase"/>
    <property type="match status" value="1"/>
</dbReference>
<dbReference type="EMBL" id="BSPG01000001">
    <property type="protein sequence ID" value="GLS42034.1"/>
    <property type="molecule type" value="Genomic_DNA"/>
</dbReference>
<dbReference type="InterPro" id="IPR003140">
    <property type="entry name" value="PLipase/COase/thioEstase"/>
</dbReference>
<evidence type="ECO:0000313" key="6">
    <source>
        <dbReference type="Proteomes" id="UP000517759"/>
    </source>
</evidence>
<comment type="similarity">
    <text evidence="1">Belongs to the AB hydrolase superfamily. AB hydrolase 2 family.</text>
</comment>
<organism evidence="5 6">
    <name type="scientific">Methylobacterium brachythecii</name>
    <dbReference type="NCBI Taxonomy" id="1176177"/>
    <lineage>
        <taxon>Bacteria</taxon>
        <taxon>Pseudomonadati</taxon>
        <taxon>Pseudomonadota</taxon>
        <taxon>Alphaproteobacteria</taxon>
        <taxon>Hyphomicrobiales</taxon>
        <taxon>Methylobacteriaceae</taxon>
        <taxon>Methylobacterium</taxon>
    </lineage>
</organism>
<evidence type="ECO:0000313" key="7">
    <source>
        <dbReference type="Proteomes" id="UP001156881"/>
    </source>
</evidence>
<keyword evidence="7" id="KW-1185">Reference proteome</keyword>
<dbReference type="InterPro" id="IPR050565">
    <property type="entry name" value="LYPA1-2/EST-like"/>
</dbReference>
<reference evidence="4" key="1">
    <citation type="journal article" date="2014" name="Int. J. Syst. Evol. Microbiol.">
        <title>Complete genome of a new Firmicutes species belonging to the dominant human colonic microbiota ('Ruminococcus bicirculans') reveals two chromosomes and a selective capacity to utilize plant glucans.</title>
        <authorList>
            <consortium name="NISC Comparative Sequencing Program"/>
            <person name="Wegmann U."/>
            <person name="Louis P."/>
            <person name="Goesmann A."/>
            <person name="Henrissat B."/>
            <person name="Duncan S.H."/>
            <person name="Flint H.J."/>
        </authorList>
    </citation>
    <scope>NUCLEOTIDE SEQUENCE</scope>
    <source>
        <strain evidence="4">NBRC 107710</strain>
    </source>
</reference>
<dbReference type="PANTHER" id="PTHR10655">
    <property type="entry name" value="LYSOPHOSPHOLIPASE-RELATED"/>
    <property type="match status" value="1"/>
</dbReference>
<name>A0A7W6AJ91_9HYPH</name>
<dbReference type="EMBL" id="JACIDN010000003">
    <property type="protein sequence ID" value="MBB3902189.1"/>
    <property type="molecule type" value="Genomic_DNA"/>
</dbReference>
<reference evidence="7" key="2">
    <citation type="journal article" date="2019" name="Int. J. Syst. Evol. Microbiol.">
        <title>The Global Catalogue of Microorganisms (GCM) 10K type strain sequencing project: providing services to taxonomists for standard genome sequencing and annotation.</title>
        <authorList>
            <consortium name="The Broad Institute Genomics Platform"/>
            <consortium name="The Broad Institute Genome Sequencing Center for Infectious Disease"/>
            <person name="Wu L."/>
            <person name="Ma J."/>
        </authorList>
    </citation>
    <scope>NUCLEOTIDE SEQUENCE [LARGE SCALE GENOMIC DNA]</scope>
    <source>
        <strain evidence="7">NBRC 107710</strain>
    </source>
</reference>
<dbReference type="InterPro" id="IPR029058">
    <property type="entry name" value="AB_hydrolase_fold"/>
</dbReference>
<dbReference type="Proteomes" id="UP001156881">
    <property type="component" value="Unassembled WGS sequence"/>
</dbReference>
<dbReference type="RefSeq" id="WP_183503893.1">
    <property type="nucleotide sequence ID" value="NZ_BSPG01000001.1"/>
</dbReference>
<keyword evidence="2 4" id="KW-0378">Hydrolase</keyword>
<sequence>MSNETNLSFIHRFEPGTDAGQPPLLLLHGTGGDETDLLPLGRSLAPGAALVSPRGRVLENGMPRFFRRLAEGVFDEADLRQRTGELADFVEGARAAYDLPAPIAIGFSNGANIAAAMLMLRPEVLAGAVLLRAMVPLATPPAVDLAGKPVLLLSGMADPIVPEENARRLADQLHQAGAEVEHAVLPAGHGLGQADLTRIAAWLRSQRLPAAA</sequence>
<reference evidence="5 6" key="3">
    <citation type="submission" date="2020-08" db="EMBL/GenBank/DDBJ databases">
        <title>Genomic Encyclopedia of Type Strains, Phase IV (KMG-IV): sequencing the most valuable type-strain genomes for metagenomic binning, comparative biology and taxonomic classification.</title>
        <authorList>
            <person name="Goeker M."/>
        </authorList>
    </citation>
    <scope>NUCLEOTIDE SEQUENCE [LARGE SCALE GENOMIC DNA]</scope>
    <source>
        <strain evidence="5 6">DSM 24105</strain>
    </source>
</reference>
<reference evidence="4" key="4">
    <citation type="submission" date="2023-01" db="EMBL/GenBank/DDBJ databases">
        <title>Draft genome sequence of Methylobacterium brachythecii strain NBRC 107710.</title>
        <authorList>
            <person name="Sun Q."/>
            <person name="Mori K."/>
        </authorList>
    </citation>
    <scope>NUCLEOTIDE SEQUENCE</scope>
    <source>
        <strain evidence="4">NBRC 107710</strain>
    </source>
</reference>
<feature type="domain" description="Phospholipase/carboxylesterase/thioesterase" evidence="3">
    <location>
        <begin position="17"/>
        <end position="203"/>
    </location>
</feature>
<accession>A0A7W6AJ91</accession>
<dbReference type="Pfam" id="PF02230">
    <property type="entry name" value="Abhydrolase_2"/>
    <property type="match status" value="1"/>
</dbReference>
<evidence type="ECO:0000313" key="5">
    <source>
        <dbReference type="EMBL" id="MBB3902189.1"/>
    </source>
</evidence>